<feature type="domain" description="Glycoside hydrolase family 3 C-terminal" evidence="9">
    <location>
        <begin position="418"/>
        <end position="565"/>
    </location>
</feature>
<dbReference type="PROSITE" id="PS00775">
    <property type="entry name" value="GLYCOSYL_HYDROL_F3"/>
    <property type="match status" value="1"/>
</dbReference>
<name>A0A1H2SH48_9BACL</name>
<dbReference type="PRINTS" id="PR00133">
    <property type="entry name" value="GLHYDRLASE3"/>
</dbReference>
<evidence type="ECO:0000313" key="10">
    <source>
        <dbReference type="EMBL" id="SDW30862.1"/>
    </source>
</evidence>
<dbReference type="Proteomes" id="UP000198534">
    <property type="component" value="Unassembled WGS sequence"/>
</dbReference>
<keyword evidence="4 6" id="KW-0378">Hydrolase</keyword>
<dbReference type="InterPro" id="IPR036881">
    <property type="entry name" value="Glyco_hydro_3_C_sf"/>
</dbReference>
<keyword evidence="5 6" id="KW-0326">Glycosidase</keyword>
<evidence type="ECO:0000256" key="5">
    <source>
        <dbReference type="ARBA" id="ARBA00023295"/>
    </source>
</evidence>
<dbReference type="InterPro" id="IPR050226">
    <property type="entry name" value="NagZ_Beta-hexosaminidase"/>
</dbReference>
<dbReference type="Gene3D" id="3.40.50.1700">
    <property type="entry name" value="Glycoside hydrolase family 3 C-terminal domain"/>
    <property type="match status" value="1"/>
</dbReference>
<comment type="catalytic activity">
    <reaction evidence="1">
        <text>Hydrolysis of terminal non-reducing N-acetyl-D-hexosamine residues in N-acetyl-beta-D-hexosaminides.</text>
        <dbReference type="EC" id="3.2.1.52"/>
    </reaction>
</comment>
<proteinExistence type="inferred from homology"/>
<dbReference type="STRING" id="1048340.SAMN05444487_102214"/>
<evidence type="ECO:0000256" key="4">
    <source>
        <dbReference type="ARBA" id="ARBA00022801"/>
    </source>
</evidence>
<evidence type="ECO:0000259" key="9">
    <source>
        <dbReference type="Pfam" id="PF01915"/>
    </source>
</evidence>
<dbReference type="InterPro" id="IPR002772">
    <property type="entry name" value="Glyco_hydro_3_C"/>
</dbReference>
<keyword evidence="7" id="KW-0732">Signal</keyword>
<dbReference type="SUPFAM" id="SSF52279">
    <property type="entry name" value="Beta-D-glucan exohydrolase, C-terminal domain"/>
    <property type="match status" value="1"/>
</dbReference>
<dbReference type="EMBL" id="FNNQ01000002">
    <property type="protein sequence ID" value="SDW30862.1"/>
    <property type="molecule type" value="Genomic_DNA"/>
</dbReference>
<organism evidence="10 11">
    <name type="scientific">Marininema mesophilum</name>
    <dbReference type="NCBI Taxonomy" id="1048340"/>
    <lineage>
        <taxon>Bacteria</taxon>
        <taxon>Bacillati</taxon>
        <taxon>Bacillota</taxon>
        <taxon>Bacilli</taxon>
        <taxon>Bacillales</taxon>
        <taxon>Thermoactinomycetaceae</taxon>
        <taxon>Marininema</taxon>
    </lineage>
</organism>
<dbReference type="AlphaFoldDB" id="A0A1H2SH48"/>
<dbReference type="InterPro" id="IPR036962">
    <property type="entry name" value="Glyco_hydro_3_N_sf"/>
</dbReference>
<dbReference type="FunFam" id="3.20.20.300:FF:000014">
    <property type="entry name" value="Beta-hexosaminidase, lipoprotein"/>
    <property type="match status" value="1"/>
</dbReference>
<dbReference type="Pfam" id="PF01915">
    <property type="entry name" value="Glyco_hydro_3_C"/>
    <property type="match status" value="1"/>
</dbReference>
<evidence type="ECO:0000256" key="7">
    <source>
        <dbReference type="SAM" id="SignalP"/>
    </source>
</evidence>
<protein>
    <recommendedName>
        <fullName evidence="3">beta-N-acetylhexosaminidase</fullName>
        <ecNumber evidence="3">3.2.1.52</ecNumber>
    </recommendedName>
</protein>
<feature type="domain" description="Glycoside hydrolase family 3 N-terminal" evidence="8">
    <location>
        <begin position="49"/>
        <end position="380"/>
    </location>
</feature>
<dbReference type="InterPro" id="IPR019800">
    <property type="entry name" value="Glyco_hydro_3_AS"/>
</dbReference>
<evidence type="ECO:0000256" key="2">
    <source>
        <dbReference type="ARBA" id="ARBA00005336"/>
    </source>
</evidence>
<dbReference type="InterPro" id="IPR001764">
    <property type="entry name" value="Glyco_hydro_3_N"/>
</dbReference>
<keyword evidence="11" id="KW-1185">Reference proteome</keyword>
<dbReference type="Gene3D" id="3.20.20.300">
    <property type="entry name" value="Glycoside hydrolase, family 3, N-terminal domain"/>
    <property type="match status" value="1"/>
</dbReference>
<dbReference type="EC" id="3.2.1.52" evidence="3"/>
<reference evidence="10 11" key="1">
    <citation type="submission" date="2016-10" db="EMBL/GenBank/DDBJ databases">
        <authorList>
            <person name="de Groot N.N."/>
        </authorList>
    </citation>
    <scope>NUCLEOTIDE SEQUENCE [LARGE SCALE GENOMIC DNA]</scope>
    <source>
        <strain evidence="10 11">DSM 45610</strain>
    </source>
</reference>
<feature type="chain" id="PRO_5011518755" description="beta-N-acetylhexosaminidase" evidence="7">
    <location>
        <begin position="29"/>
        <end position="582"/>
    </location>
</feature>
<dbReference type="GO" id="GO:0005975">
    <property type="term" value="P:carbohydrate metabolic process"/>
    <property type="evidence" value="ECO:0007669"/>
    <property type="project" value="InterPro"/>
</dbReference>
<dbReference type="RefSeq" id="WP_177167871.1">
    <property type="nucleotide sequence ID" value="NZ_FNNQ01000002.1"/>
</dbReference>
<dbReference type="SUPFAM" id="SSF51445">
    <property type="entry name" value="(Trans)glycosidases"/>
    <property type="match status" value="1"/>
</dbReference>
<dbReference type="Pfam" id="PF00933">
    <property type="entry name" value="Glyco_hydro_3"/>
    <property type="match status" value="1"/>
</dbReference>
<evidence type="ECO:0000259" key="8">
    <source>
        <dbReference type="Pfam" id="PF00933"/>
    </source>
</evidence>
<dbReference type="PANTHER" id="PTHR30480:SF13">
    <property type="entry name" value="BETA-HEXOSAMINIDASE"/>
    <property type="match status" value="1"/>
</dbReference>
<evidence type="ECO:0000256" key="1">
    <source>
        <dbReference type="ARBA" id="ARBA00001231"/>
    </source>
</evidence>
<evidence type="ECO:0000313" key="11">
    <source>
        <dbReference type="Proteomes" id="UP000198534"/>
    </source>
</evidence>
<dbReference type="GO" id="GO:0004563">
    <property type="term" value="F:beta-N-acetylhexosaminidase activity"/>
    <property type="evidence" value="ECO:0007669"/>
    <property type="project" value="UniProtKB-EC"/>
</dbReference>
<dbReference type="PANTHER" id="PTHR30480">
    <property type="entry name" value="BETA-HEXOSAMINIDASE-RELATED"/>
    <property type="match status" value="1"/>
</dbReference>
<evidence type="ECO:0000256" key="3">
    <source>
        <dbReference type="ARBA" id="ARBA00012663"/>
    </source>
</evidence>
<evidence type="ECO:0000256" key="6">
    <source>
        <dbReference type="RuleBase" id="RU361161"/>
    </source>
</evidence>
<feature type="signal peptide" evidence="7">
    <location>
        <begin position="1"/>
        <end position="28"/>
    </location>
</feature>
<accession>A0A1H2SH48</accession>
<dbReference type="InterPro" id="IPR017853">
    <property type="entry name" value="GH"/>
</dbReference>
<dbReference type="GO" id="GO:0009254">
    <property type="term" value="P:peptidoglycan turnover"/>
    <property type="evidence" value="ECO:0007669"/>
    <property type="project" value="TreeGrafter"/>
</dbReference>
<gene>
    <name evidence="10" type="ORF">SAMN05444487_102214</name>
</gene>
<comment type="similarity">
    <text evidence="2 6">Belongs to the glycosyl hydrolase 3 family.</text>
</comment>
<sequence length="582" mass="63634">MKSRRVMGTIVSLFLVCSLFIGAPMSSAEGHKRGDQGEQSVERVLKRMTVEEKVGQMMMVGFKGSEPTEEIRNLIQRTRAGSVILFAWSENVKEPVQVANLTNGLQEIAAKTRLKVPLLISTDQEGGVVARLTQGAMELPGNMALGAARSSKGAYDAARFTANELRAIGVNMNLAPDLDVNVNPANPVIGVRSFGENPSLVADLGEAAIKGYQRHGVIATAKHFPGHGDTAVDSHLGLPEINKPRAELEKVEFVPFKRAIQSNIDAIMTAHIHVPALDSTPELPATLSKPILTDLLRKEMGYKGIIITDSMTMAGVSDTFGGVPKASVKAVQAGADIVLLTPELTSGQQMDVYNELVAAVHSGAISEKRINDSVRRIIKVKRKYGLFEHRQVDVKRVPERVGTPKHKNKAMQLARKSITLVKNKNQQLPLKLQANEKLGIISQYSIRDYVLPYHANTTEIHQTKVSPTDSEIAQAVEMARGMDRLIVGTYSASLYPQQVKLVQELSKLGKPITVVAFRNPYDIMKFPEVDAYVTAYGFRSVSIKAAVDTLFGANSPRGKLPVTIPGLYEYGHGLKYVWKKEN</sequence>